<dbReference type="Proteomes" id="UP000076744">
    <property type="component" value="Unassembled WGS sequence"/>
</dbReference>
<dbReference type="Pfam" id="PF20241">
    <property type="entry name" value="DUF6598"/>
    <property type="match status" value="1"/>
</dbReference>
<gene>
    <name evidence="3" type="ORF">ISF_08851</name>
</gene>
<organism evidence="3 4">
    <name type="scientific">Cordyceps fumosorosea (strain ARSEF 2679)</name>
    <name type="common">Isaria fumosorosea</name>
    <dbReference type="NCBI Taxonomy" id="1081104"/>
    <lineage>
        <taxon>Eukaryota</taxon>
        <taxon>Fungi</taxon>
        <taxon>Dikarya</taxon>
        <taxon>Ascomycota</taxon>
        <taxon>Pezizomycotina</taxon>
        <taxon>Sordariomycetes</taxon>
        <taxon>Hypocreomycetidae</taxon>
        <taxon>Hypocreales</taxon>
        <taxon>Cordycipitaceae</taxon>
        <taxon>Cordyceps</taxon>
    </lineage>
</organism>
<protein>
    <recommendedName>
        <fullName evidence="2">DUF6598 domain-containing protein</fullName>
    </recommendedName>
</protein>
<name>A0A162MAG5_CORFA</name>
<dbReference type="OrthoDB" id="4927890at2759"/>
<evidence type="ECO:0000259" key="2">
    <source>
        <dbReference type="Pfam" id="PF20241"/>
    </source>
</evidence>
<dbReference type="STRING" id="1081104.A0A162MAG5"/>
<feature type="signal peptide" evidence="1">
    <location>
        <begin position="1"/>
        <end position="21"/>
    </location>
</feature>
<evidence type="ECO:0000256" key="1">
    <source>
        <dbReference type="SAM" id="SignalP"/>
    </source>
</evidence>
<reference evidence="3 4" key="1">
    <citation type="journal article" date="2016" name="Genome Biol. Evol.">
        <title>Divergent and convergent evolution of fungal pathogenicity.</title>
        <authorList>
            <person name="Shang Y."/>
            <person name="Xiao G."/>
            <person name="Zheng P."/>
            <person name="Cen K."/>
            <person name="Zhan S."/>
            <person name="Wang C."/>
        </authorList>
    </citation>
    <scope>NUCLEOTIDE SEQUENCE [LARGE SCALE GENOMIC DNA]</scope>
    <source>
        <strain evidence="3 4">ARSEF 2679</strain>
    </source>
</reference>
<evidence type="ECO:0000313" key="3">
    <source>
        <dbReference type="EMBL" id="OAA53370.1"/>
    </source>
</evidence>
<dbReference type="PANTHER" id="PTHR33065">
    <property type="entry name" value="OS07G0486400 PROTEIN"/>
    <property type="match status" value="1"/>
</dbReference>
<dbReference type="RefSeq" id="XP_018700414.1">
    <property type="nucleotide sequence ID" value="XM_018852454.1"/>
</dbReference>
<dbReference type="InterPro" id="IPR046533">
    <property type="entry name" value="DUF6598"/>
</dbReference>
<keyword evidence="4" id="KW-1185">Reference proteome</keyword>
<feature type="domain" description="DUF6598" evidence="2">
    <location>
        <begin position="133"/>
        <end position="343"/>
    </location>
</feature>
<feature type="chain" id="PRO_5007837576" description="DUF6598 domain-containing protein" evidence="1">
    <location>
        <begin position="22"/>
        <end position="375"/>
    </location>
</feature>
<dbReference type="GeneID" id="30025143"/>
<proteinExistence type="predicted"/>
<dbReference type="AlphaFoldDB" id="A0A162MAG5"/>
<dbReference type="PANTHER" id="PTHR33065:SF88">
    <property type="entry name" value="OS11G0104220 PROTEIN"/>
    <property type="match status" value="1"/>
</dbReference>
<sequence>MHVKYLHALVRTLLCVQHVTARAVDNGDSCADVARGKTYYTPTASCSSLTKREGETDNDEDCAEVLEELRASDYGIERTDYHSLKSKNYSGLDCKALLAILILAVPSKSHLGRRDGGDCDKAREIILGAGRQLAEIFWVRINNIDDENPGDLYGTIQATDSIGKQDIYNRERSDYESITPGQIAHLTGPAQRSISAESGFVLEFKLTDKDADASPDDEISFGEFVDKGDVLDQLQNKTVTGAYGSATANYVVMGNAAQADIDVILINGDDENPADVYGKVIATTKYGKRDLFNKDSKSYVELKPGDKVPLERKVMAVAMDDKLVTDVDLWDHDADLSPNDSIAGAIVTWVPEPGTSMKQGIRGRYGEAEIRVTWS</sequence>
<dbReference type="EMBL" id="AZHB01000036">
    <property type="protein sequence ID" value="OAA53370.1"/>
    <property type="molecule type" value="Genomic_DNA"/>
</dbReference>
<accession>A0A162MAG5</accession>
<keyword evidence="1" id="KW-0732">Signal</keyword>
<evidence type="ECO:0000313" key="4">
    <source>
        <dbReference type="Proteomes" id="UP000076744"/>
    </source>
</evidence>
<comment type="caution">
    <text evidence="3">The sequence shown here is derived from an EMBL/GenBank/DDBJ whole genome shotgun (WGS) entry which is preliminary data.</text>
</comment>